<dbReference type="SUPFAM" id="SSF52540">
    <property type="entry name" value="P-loop containing nucleoside triphosphate hydrolases"/>
    <property type="match status" value="1"/>
</dbReference>
<feature type="coiled-coil region" evidence="4">
    <location>
        <begin position="699"/>
        <end position="761"/>
    </location>
</feature>
<dbReference type="Gramene" id="PNW77519">
    <property type="protein sequence ID" value="PNW77519"/>
    <property type="gene ID" value="CHLRE_10g440200v5"/>
</dbReference>
<dbReference type="PANTHER" id="PTHR45916">
    <property type="entry name" value="STRUCTURAL MAINTENANCE OF CHROMOSOMES PROTEIN 5"/>
    <property type="match status" value="1"/>
</dbReference>
<evidence type="ECO:0000256" key="3">
    <source>
        <dbReference type="ARBA" id="ARBA00023054"/>
    </source>
</evidence>
<gene>
    <name evidence="7" type="ORF">CHLRE_10g440200v5</name>
</gene>
<dbReference type="STRING" id="3055.A0A2K3DAG6"/>
<dbReference type="InterPro" id="IPR027417">
    <property type="entry name" value="P-loop_NTPase"/>
</dbReference>
<feature type="compositionally biased region" description="Basic and acidic residues" evidence="5">
    <location>
        <begin position="1"/>
        <end position="11"/>
    </location>
</feature>
<evidence type="ECO:0000259" key="6">
    <source>
        <dbReference type="Pfam" id="PF02463"/>
    </source>
</evidence>
<protein>
    <recommendedName>
        <fullName evidence="2">Structural maintenance of chromosomes protein 5</fullName>
    </recommendedName>
</protein>
<reference evidence="7 8" key="1">
    <citation type="journal article" date="2007" name="Science">
        <title>The Chlamydomonas genome reveals the evolution of key animal and plant functions.</title>
        <authorList>
            <person name="Merchant S.S."/>
            <person name="Prochnik S.E."/>
            <person name="Vallon O."/>
            <person name="Harris E.H."/>
            <person name="Karpowicz S.J."/>
            <person name="Witman G.B."/>
            <person name="Terry A."/>
            <person name="Salamov A."/>
            <person name="Fritz-Laylin L.K."/>
            <person name="Marechal-Drouard L."/>
            <person name="Marshall W.F."/>
            <person name="Qu L.H."/>
            <person name="Nelson D.R."/>
            <person name="Sanderfoot A.A."/>
            <person name="Spalding M.H."/>
            <person name="Kapitonov V.V."/>
            <person name="Ren Q."/>
            <person name="Ferris P."/>
            <person name="Lindquist E."/>
            <person name="Shapiro H."/>
            <person name="Lucas S.M."/>
            <person name="Grimwood J."/>
            <person name="Schmutz J."/>
            <person name="Cardol P."/>
            <person name="Cerutti H."/>
            <person name="Chanfreau G."/>
            <person name="Chen C.L."/>
            <person name="Cognat V."/>
            <person name="Croft M.T."/>
            <person name="Dent R."/>
            <person name="Dutcher S."/>
            <person name="Fernandez E."/>
            <person name="Fukuzawa H."/>
            <person name="Gonzalez-Ballester D."/>
            <person name="Gonzalez-Halphen D."/>
            <person name="Hallmann A."/>
            <person name="Hanikenne M."/>
            <person name="Hippler M."/>
            <person name="Inwood W."/>
            <person name="Jabbari K."/>
            <person name="Kalanon M."/>
            <person name="Kuras R."/>
            <person name="Lefebvre P.A."/>
            <person name="Lemaire S.D."/>
            <person name="Lobanov A.V."/>
            <person name="Lohr M."/>
            <person name="Manuell A."/>
            <person name="Meier I."/>
            <person name="Mets L."/>
            <person name="Mittag M."/>
            <person name="Mittelmeier T."/>
            <person name="Moroney J.V."/>
            <person name="Moseley J."/>
            <person name="Napoli C."/>
            <person name="Nedelcu A.M."/>
            <person name="Niyogi K."/>
            <person name="Novoselov S.V."/>
            <person name="Paulsen I.T."/>
            <person name="Pazour G."/>
            <person name="Purton S."/>
            <person name="Ral J.P."/>
            <person name="Riano-Pachon D.M."/>
            <person name="Riekhof W."/>
            <person name="Rymarquis L."/>
            <person name="Schroda M."/>
            <person name="Stern D."/>
            <person name="Umen J."/>
            <person name="Willows R."/>
            <person name="Wilson N."/>
            <person name="Zimmer S.L."/>
            <person name="Allmer J."/>
            <person name="Balk J."/>
            <person name="Bisova K."/>
            <person name="Chen C.J."/>
            <person name="Elias M."/>
            <person name="Gendler K."/>
            <person name="Hauser C."/>
            <person name="Lamb M.R."/>
            <person name="Ledford H."/>
            <person name="Long J.C."/>
            <person name="Minagawa J."/>
            <person name="Page M.D."/>
            <person name="Pan J."/>
            <person name="Pootakham W."/>
            <person name="Roje S."/>
            <person name="Rose A."/>
            <person name="Stahlberg E."/>
            <person name="Terauchi A.M."/>
            <person name="Yang P."/>
            <person name="Ball S."/>
            <person name="Bowler C."/>
            <person name="Dieckmann C.L."/>
            <person name="Gladyshev V.N."/>
            <person name="Green P."/>
            <person name="Jorgensen R."/>
            <person name="Mayfield S."/>
            <person name="Mueller-Roeber B."/>
            <person name="Rajamani S."/>
            <person name="Sayre R.T."/>
            <person name="Brokstein P."/>
            <person name="Dubchak I."/>
            <person name="Goodstein D."/>
            <person name="Hornick L."/>
            <person name="Huang Y.W."/>
            <person name="Jhaveri J."/>
            <person name="Luo Y."/>
            <person name="Martinez D."/>
            <person name="Ngau W.C."/>
            <person name="Otillar B."/>
            <person name="Poliakov A."/>
            <person name="Porter A."/>
            <person name="Szajkowski L."/>
            <person name="Werner G."/>
            <person name="Zhou K."/>
            <person name="Grigoriev I.V."/>
            <person name="Rokhsar D.S."/>
            <person name="Grossman A.R."/>
        </authorList>
    </citation>
    <scope>NUCLEOTIDE SEQUENCE [LARGE SCALE GENOMIC DNA]</scope>
    <source>
        <strain evidence="8">CC-503</strain>
    </source>
</reference>
<evidence type="ECO:0000313" key="8">
    <source>
        <dbReference type="Proteomes" id="UP000006906"/>
    </source>
</evidence>
<feature type="region of interest" description="Disordered" evidence="5">
    <location>
        <begin position="1"/>
        <end position="61"/>
    </location>
</feature>
<feature type="compositionally biased region" description="Acidic residues" evidence="5">
    <location>
        <begin position="12"/>
        <end position="38"/>
    </location>
</feature>
<dbReference type="InParanoid" id="A0A2K3DAG6"/>
<dbReference type="GO" id="GO:0000724">
    <property type="term" value="P:double-strand break repair via homologous recombination"/>
    <property type="evidence" value="ECO:0000318"/>
    <property type="project" value="GO_Central"/>
</dbReference>
<dbReference type="PaxDb" id="3055-EDP05629"/>
<evidence type="ECO:0000256" key="2">
    <source>
        <dbReference type="ARBA" id="ARBA00018687"/>
    </source>
</evidence>
<dbReference type="PANTHER" id="PTHR45916:SF1">
    <property type="entry name" value="STRUCTURAL MAINTENANCE OF CHROMOSOMES PROTEIN 5"/>
    <property type="match status" value="1"/>
</dbReference>
<dbReference type="Proteomes" id="UP000006906">
    <property type="component" value="Chromosome 10"/>
</dbReference>
<accession>A0A2K3DAG6</accession>
<evidence type="ECO:0000256" key="4">
    <source>
        <dbReference type="SAM" id="Coils"/>
    </source>
</evidence>
<dbReference type="SUPFAM" id="SSF90257">
    <property type="entry name" value="Myosin rod fragments"/>
    <property type="match status" value="1"/>
</dbReference>
<dbReference type="GO" id="GO:0051276">
    <property type="term" value="P:chromosome organization"/>
    <property type="evidence" value="ECO:0007669"/>
    <property type="project" value="UniProtKB-ARBA"/>
</dbReference>
<dbReference type="GeneID" id="5716043"/>
<dbReference type="FunCoup" id="A0A2K3DAG6">
    <property type="interactions" value="1953"/>
</dbReference>
<dbReference type="AlphaFoldDB" id="A0A2K3DAG6"/>
<keyword evidence="8" id="KW-1185">Reference proteome</keyword>
<dbReference type="Gene3D" id="3.40.50.300">
    <property type="entry name" value="P-loop containing nucleotide triphosphate hydrolases"/>
    <property type="match status" value="2"/>
</dbReference>
<organism evidence="7 8">
    <name type="scientific">Chlamydomonas reinhardtii</name>
    <name type="common">Chlamydomonas smithii</name>
    <dbReference type="NCBI Taxonomy" id="3055"/>
    <lineage>
        <taxon>Eukaryota</taxon>
        <taxon>Viridiplantae</taxon>
        <taxon>Chlorophyta</taxon>
        <taxon>core chlorophytes</taxon>
        <taxon>Chlorophyceae</taxon>
        <taxon>CS clade</taxon>
        <taxon>Chlamydomonadales</taxon>
        <taxon>Chlamydomonadaceae</taxon>
        <taxon>Chlamydomonas</taxon>
    </lineage>
</organism>
<proteinExistence type="inferred from homology"/>
<dbReference type="GO" id="GO:0003697">
    <property type="term" value="F:single-stranded DNA binding"/>
    <property type="evidence" value="ECO:0000318"/>
    <property type="project" value="GO_Central"/>
</dbReference>
<evidence type="ECO:0000256" key="1">
    <source>
        <dbReference type="ARBA" id="ARBA00010171"/>
    </source>
</evidence>
<evidence type="ECO:0000313" key="7">
    <source>
        <dbReference type="EMBL" id="PNW77519.1"/>
    </source>
</evidence>
<comment type="similarity">
    <text evidence="1">Belongs to the SMC family. SMC5 subfamily.</text>
</comment>
<sequence>MPRVKREMAHESDDEQYEDAREEEEGPGEVEEDGDAEDAFERHRSNEGAGPSNAPAGAARPDTFAKGAIKLVRMHDFMTYNGTVTVRPGARLNLVLGPNGTGKSSLVCALCIGLGGSHKNLGRGDSTKAFVRHGATSCWIETTLSSGGQGRDYVIRRTITLRNERVLNDDRLEELVQRYSTDYKINGKDATQKDVDKLVKRLNIQFDNLCQFLPQDKVQSFAAMDKYELLAATEKALGDASLHDQHQKLVVLRKEEKIATAERDKTGTQLEKLKGVQAQQQREYERYSQRQELIAKAKALRRRAKWLEVDAKAKSARVAREKLQGEKAKLEELEAAQQNDTAPIQALDAKCGGLRRDKQDLDKDARRAEANFQRAQGAIRKHDEDIHKLSTELTGLQEEARRRQDAIAAAERRLAAAAQMVEGMPERSPELEARAAALRQELMDLRHAEHDDAARRNDLQEQARQKLGDIHAVRGQIDRLDSRKYQLLQRLGLKHRNIDRLYAWVEQHRQDGTFRGPVVGPIGLEMTVAPPPDLSQAQAVTYVESACAAWLGTFLVTCQDDEKLMVEQARAMQCFNVRTACSVHPPDQAFQAAYPHGTAEQHSRCGVMYTLDQLIQAPPIVMHALVKQCNLNTTFIGNTHAASAIEVIAESTPIRAMFVEGVKYEIIRSQYNTNTRHINSRHVNPPQLLSGNSNDDGLRAQLLAQENGLKKEHEALAQQITAVDFQLSLLAQQMAAKAQELQTLDQRMSDLKQRRLAAMAEQGNAAMNLRNKRDVPDPVLRQPMLQAAIKAKIGQHMELLANALTAADGVKLLIWEGQLLDLQLREAGAQLEALKGGCRAREQELTAARNAVEAARSAFKAHEADYSRSKAVAEEHYMLDEEDKAAVRQLGEDGTPVSELLKEAEETEKEAEEIVVNNTNVIEAYTMRQLEIEKLTTDLEGQDQRVQTLVSRVEEIKGQWLPMIKDMVCTINASFSHNFKEIGCAGEVRLHEDPDDFDKFAIEILVQFRETESMQLLTATRQSGGERSVSTILYLIALQGVTQTPFRVVDEINQGMDPVNERKVFQQLVTASTEQDTPQCFLLTPKLLSDLVYSGDVTVLQIMNGPSVPACMVAAENAGKSNMFGKRQRLNP</sequence>
<keyword evidence="3 4" id="KW-0175">Coiled coil</keyword>
<name>A0A2K3DAG6_CHLRE</name>
<dbReference type="InterPro" id="IPR003395">
    <property type="entry name" value="RecF/RecN/SMC_N"/>
</dbReference>
<dbReference type="OrthoDB" id="10254973at2759"/>
<feature type="coiled-coil region" evidence="4">
    <location>
        <begin position="270"/>
        <end position="448"/>
    </location>
</feature>
<dbReference type="Pfam" id="PF02463">
    <property type="entry name" value="SMC_N"/>
    <property type="match status" value="1"/>
</dbReference>
<dbReference type="GO" id="GO:0005634">
    <property type="term" value="C:nucleus"/>
    <property type="evidence" value="ECO:0000318"/>
    <property type="project" value="GO_Central"/>
</dbReference>
<dbReference type="RefSeq" id="XP_042920177.1">
    <property type="nucleotide sequence ID" value="XM_043066780.1"/>
</dbReference>
<feature type="compositionally biased region" description="Low complexity" evidence="5">
    <location>
        <begin position="48"/>
        <end position="61"/>
    </location>
</feature>
<feature type="domain" description="RecF/RecN/SMC N-terminal" evidence="6">
    <location>
        <begin position="69"/>
        <end position="1073"/>
    </location>
</feature>
<dbReference type="ExpressionAtlas" id="A0A2K3DAG6">
    <property type="expression patterns" value="baseline"/>
</dbReference>
<dbReference type="OMA" id="RFWTSQP"/>
<dbReference type="GO" id="GO:0030915">
    <property type="term" value="C:Smc5-Smc6 complex"/>
    <property type="evidence" value="ECO:0000318"/>
    <property type="project" value="GO_Central"/>
</dbReference>
<dbReference type="KEGG" id="cre:CHLRE_10g440200v5"/>
<dbReference type="EMBL" id="CM008971">
    <property type="protein sequence ID" value="PNW77519.1"/>
    <property type="molecule type" value="Genomic_DNA"/>
</dbReference>
<evidence type="ECO:0000256" key="5">
    <source>
        <dbReference type="SAM" id="MobiDB-lite"/>
    </source>
</evidence>